<name>A0ABD3TEJ6_9LAMI</name>
<keyword evidence="2" id="KW-1185">Reference proteome</keyword>
<sequence length="167" mass="19575">MPYFNNFHLIRETNLVGSQVWILKSILKLHKERERLNALKGDIVKEIPKFRDLLQDYINKCQLLFSESQSLDDESRSELIFFQDLEKVRKEMISLVKTMKRINKEYNAEDLKTSNKESPLADEDFGGNKALYIRGVYDEDIQQLIDLVTEKYSRLRVMGVAVMPGIE</sequence>
<accession>A0ABD3TEJ6</accession>
<protein>
    <submittedName>
        <fullName evidence="1">Uncharacterized protein</fullName>
    </submittedName>
</protein>
<dbReference type="EMBL" id="JBJXBP010000004">
    <property type="protein sequence ID" value="KAL3834618.1"/>
    <property type="molecule type" value="Genomic_DNA"/>
</dbReference>
<organism evidence="1 2">
    <name type="scientific">Penstemon smallii</name>
    <dbReference type="NCBI Taxonomy" id="265156"/>
    <lineage>
        <taxon>Eukaryota</taxon>
        <taxon>Viridiplantae</taxon>
        <taxon>Streptophyta</taxon>
        <taxon>Embryophyta</taxon>
        <taxon>Tracheophyta</taxon>
        <taxon>Spermatophyta</taxon>
        <taxon>Magnoliopsida</taxon>
        <taxon>eudicotyledons</taxon>
        <taxon>Gunneridae</taxon>
        <taxon>Pentapetalae</taxon>
        <taxon>asterids</taxon>
        <taxon>lamiids</taxon>
        <taxon>Lamiales</taxon>
        <taxon>Plantaginaceae</taxon>
        <taxon>Cheloneae</taxon>
        <taxon>Penstemon</taxon>
    </lineage>
</organism>
<reference evidence="1 2" key="1">
    <citation type="submission" date="2024-12" db="EMBL/GenBank/DDBJ databases">
        <title>The unique morphological basis and parallel evolutionary history of personate flowers in Penstemon.</title>
        <authorList>
            <person name="Depatie T.H."/>
            <person name="Wessinger C.A."/>
        </authorList>
    </citation>
    <scope>NUCLEOTIDE SEQUENCE [LARGE SCALE GENOMIC DNA]</scope>
    <source>
        <strain evidence="1">WTNN_2</strain>
        <tissue evidence="1">Leaf</tissue>
    </source>
</reference>
<dbReference type="AlphaFoldDB" id="A0ABD3TEJ6"/>
<evidence type="ECO:0000313" key="2">
    <source>
        <dbReference type="Proteomes" id="UP001634393"/>
    </source>
</evidence>
<evidence type="ECO:0000313" key="1">
    <source>
        <dbReference type="EMBL" id="KAL3834618.1"/>
    </source>
</evidence>
<gene>
    <name evidence="1" type="ORF">ACJIZ3_009354</name>
</gene>
<dbReference type="Proteomes" id="UP001634393">
    <property type="component" value="Unassembled WGS sequence"/>
</dbReference>
<proteinExistence type="predicted"/>
<comment type="caution">
    <text evidence="1">The sequence shown here is derived from an EMBL/GenBank/DDBJ whole genome shotgun (WGS) entry which is preliminary data.</text>
</comment>